<sequence>MSSKVQYDLELSKDLEEMIKKISASMTNGDEKELIRKAILLMDTVDQAQANGESLALINQNNDVTARVILN</sequence>
<protein>
    <submittedName>
        <fullName evidence="1">Uncharacterized protein</fullName>
    </submittedName>
</protein>
<evidence type="ECO:0000313" key="2">
    <source>
        <dbReference type="Proteomes" id="UP000569732"/>
    </source>
</evidence>
<organism evidence="1 2">
    <name type="scientific">Spartinivicinus marinus</name>
    <dbReference type="NCBI Taxonomy" id="2994442"/>
    <lineage>
        <taxon>Bacteria</taxon>
        <taxon>Pseudomonadati</taxon>
        <taxon>Pseudomonadota</taxon>
        <taxon>Gammaproteobacteria</taxon>
        <taxon>Oceanospirillales</taxon>
        <taxon>Zooshikellaceae</taxon>
        <taxon>Spartinivicinus</taxon>
    </lineage>
</organism>
<name>A0A853IHI4_9GAMM</name>
<proteinExistence type="predicted"/>
<comment type="caution">
    <text evidence="1">The sequence shown here is derived from an EMBL/GenBank/DDBJ whole genome shotgun (WGS) entry which is preliminary data.</text>
</comment>
<dbReference type="AlphaFoldDB" id="A0A853IHI4"/>
<dbReference type="Proteomes" id="UP000569732">
    <property type="component" value="Unassembled WGS sequence"/>
</dbReference>
<evidence type="ECO:0000313" key="1">
    <source>
        <dbReference type="EMBL" id="NYZ69501.1"/>
    </source>
</evidence>
<reference evidence="1 2" key="1">
    <citation type="submission" date="2020-07" db="EMBL/GenBank/DDBJ databases">
        <title>Endozoicomonas sp. nov., isolated from sediment.</title>
        <authorList>
            <person name="Gu T."/>
        </authorList>
    </citation>
    <scope>NUCLEOTIDE SEQUENCE [LARGE SCALE GENOMIC DNA]</scope>
    <source>
        <strain evidence="1 2">SM1973</strain>
    </source>
</reference>
<accession>A0A853IHI4</accession>
<gene>
    <name evidence="1" type="ORF">H0A36_26135</name>
</gene>
<keyword evidence="2" id="KW-1185">Reference proteome</keyword>
<dbReference type="RefSeq" id="WP_163836890.1">
    <property type="nucleotide sequence ID" value="NZ_JACCKB010000093.1"/>
</dbReference>
<dbReference type="EMBL" id="JACCKB010000093">
    <property type="protein sequence ID" value="NYZ69501.1"/>
    <property type="molecule type" value="Genomic_DNA"/>
</dbReference>